<dbReference type="GO" id="GO:0031388">
    <property type="term" value="P:organic acid phosphorylation"/>
    <property type="evidence" value="ECO:0007669"/>
    <property type="project" value="InterPro"/>
</dbReference>
<reference evidence="2 3" key="1">
    <citation type="submission" date="2017-11" db="EMBL/GenBank/DDBJ databases">
        <title>Genomic Encyclopedia of Archaeal and Bacterial Type Strains, Phase II (KMG-II): From Individual Species to Whole Genera.</title>
        <authorList>
            <person name="Goeker M."/>
        </authorList>
    </citation>
    <scope>NUCLEOTIDE SEQUENCE [LARGE SCALE GENOMIC DNA]</scope>
    <source>
        <strain evidence="2 3">DSM 25478</strain>
    </source>
</reference>
<sequence length="353" mass="35519">MATARVLVLSSTDAGTTRSREGATGPATGPAHDAGGAAQDFGTAADAVARAWSAAEPHAVVTRRTLDVHDPVLRAALRAAEPPTEVVAATSSGAAGRAVLDAVRDGARRVVVPLADVTTHDGGHGFLTALLGDAPADERAPADEPVPADALVRAARAALRGVDLVALVHDDLPLLGLHGATATRADRGQDVGGDPQQVERSLSALADDLARGVHDVAGDLLAGSDARSTFRRLTSTPGAGDGGGLGFGMLVAGGRLVDAARWAGAATDLDAAISGVDLVVVVREVLDGTALHGGEVPDAVRRAGPLGVPVVVLAADVRVGRRETGAAGLAGAYALEDSDAHVRRIARTWTPAR</sequence>
<keyword evidence="2" id="KW-0418">Kinase</keyword>
<dbReference type="RefSeq" id="WP_100422709.1">
    <property type="nucleotide sequence ID" value="NZ_BOOX01000002.1"/>
</dbReference>
<dbReference type="EMBL" id="PGFE01000002">
    <property type="protein sequence ID" value="PJJ74036.1"/>
    <property type="molecule type" value="Genomic_DNA"/>
</dbReference>
<keyword evidence="3" id="KW-1185">Reference proteome</keyword>
<proteinExistence type="predicted"/>
<accession>A0A2M9CQ32</accession>
<dbReference type="Pfam" id="PF02595">
    <property type="entry name" value="Gly_kinase"/>
    <property type="match status" value="1"/>
</dbReference>
<dbReference type="Gene3D" id="3.90.1510.10">
    <property type="entry name" value="Glycerate kinase, domain 2"/>
    <property type="match status" value="1"/>
</dbReference>
<dbReference type="GO" id="GO:0008887">
    <property type="term" value="F:glycerate kinase activity"/>
    <property type="evidence" value="ECO:0007669"/>
    <property type="project" value="InterPro"/>
</dbReference>
<keyword evidence="2" id="KW-0808">Transferase</keyword>
<evidence type="ECO:0000313" key="2">
    <source>
        <dbReference type="EMBL" id="PJJ74036.1"/>
    </source>
</evidence>
<evidence type="ECO:0000313" key="3">
    <source>
        <dbReference type="Proteomes" id="UP000231693"/>
    </source>
</evidence>
<dbReference type="PANTHER" id="PTHR21599:SF0">
    <property type="entry name" value="GLYCERATE KINASE"/>
    <property type="match status" value="1"/>
</dbReference>
<comment type="caution">
    <text evidence="2">The sequence shown here is derived from an EMBL/GenBank/DDBJ whole genome shotgun (WGS) entry which is preliminary data.</text>
</comment>
<dbReference type="OrthoDB" id="9774290at2"/>
<protein>
    <submittedName>
        <fullName evidence="2">Glycerate kinase</fullName>
    </submittedName>
</protein>
<organism evidence="2 3">
    <name type="scientific">Sediminihabitans luteus</name>
    <dbReference type="NCBI Taxonomy" id="1138585"/>
    <lineage>
        <taxon>Bacteria</taxon>
        <taxon>Bacillati</taxon>
        <taxon>Actinomycetota</taxon>
        <taxon>Actinomycetes</taxon>
        <taxon>Micrococcales</taxon>
        <taxon>Cellulomonadaceae</taxon>
        <taxon>Sediminihabitans</taxon>
    </lineage>
</organism>
<evidence type="ECO:0000256" key="1">
    <source>
        <dbReference type="SAM" id="MobiDB-lite"/>
    </source>
</evidence>
<dbReference type="Proteomes" id="UP000231693">
    <property type="component" value="Unassembled WGS sequence"/>
</dbReference>
<dbReference type="SUPFAM" id="SSF110738">
    <property type="entry name" value="Glycerate kinase I"/>
    <property type="match status" value="1"/>
</dbReference>
<dbReference type="AlphaFoldDB" id="A0A2M9CQ32"/>
<dbReference type="InterPro" id="IPR036129">
    <property type="entry name" value="Glycerate_kinase_sf"/>
</dbReference>
<gene>
    <name evidence="2" type="ORF">CLV28_1525</name>
</gene>
<feature type="region of interest" description="Disordered" evidence="1">
    <location>
        <begin position="1"/>
        <end position="36"/>
    </location>
</feature>
<name>A0A2M9CQ32_9CELL</name>
<dbReference type="PANTHER" id="PTHR21599">
    <property type="entry name" value="GLYCERATE KINASE"/>
    <property type="match status" value="1"/>
</dbReference>
<dbReference type="InterPro" id="IPR004381">
    <property type="entry name" value="Glycerate_kinase"/>
</dbReference>
<dbReference type="InterPro" id="IPR018193">
    <property type="entry name" value="Glyc_kinase_flavodox-like_fold"/>
</dbReference>